<keyword evidence="3" id="KW-0223">Dioxygenase</keyword>
<evidence type="ECO:0000313" key="8">
    <source>
        <dbReference type="Proteomes" id="UP000076830"/>
    </source>
</evidence>
<keyword evidence="2" id="KW-0479">Metal-binding</keyword>
<dbReference type="SUPFAM" id="SSF51197">
    <property type="entry name" value="Clavaminate synthase-like"/>
    <property type="match status" value="1"/>
</dbReference>
<dbReference type="Pfam" id="PF08007">
    <property type="entry name" value="JmjC_2"/>
    <property type="match status" value="1"/>
</dbReference>
<dbReference type="PROSITE" id="PS51184">
    <property type="entry name" value="JMJC"/>
    <property type="match status" value="1"/>
</dbReference>
<keyword evidence="5" id="KW-0408">Iron</keyword>
<dbReference type="SMART" id="SM00558">
    <property type="entry name" value="JmjC"/>
    <property type="match status" value="1"/>
</dbReference>
<dbReference type="PATRIC" id="fig|1300342.3.peg.2286"/>
<evidence type="ECO:0000256" key="3">
    <source>
        <dbReference type="ARBA" id="ARBA00022964"/>
    </source>
</evidence>
<gene>
    <name evidence="7" type="ORF">I596_2347</name>
</gene>
<dbReference type="Proteomes" id="UP000076830">
    <property type="component" value="Chromosome"/>
</dbReference>
<keyword evidence="8" id="KW-1185">Reference proteome</keyword>
<sequence>MPAARFLRDYWQQHPLLIRRAFPDFVSPIAADDLGGLACEEMALSRLVVHDRARDHWTTRSGPFTEQDFATLPTADWTLLVQDVDKWDADVAALLDAFDFLPAWRIDDVMVSYAVDGGSVGAHVDQYDVFLLQGIGRRRWRISTDPQAPQAVRDDVELKLLRCFEATHEWLLEPGDMLYLPPGVPHHGIAEGECLTLSVGMRAPSRAELIVDHAEFVAERLAETDRYGDAGMAPAQRAGEIDGAVIDRLAGLLGVPDRRGPDGLAAWFVGFITRYRSAQWVAPRPRPLTAGALESRLARGASLVRNPWSRCAWTAEGRGALLGIGGASHRCSRALAERLCAAPEIAAAEVLALAAEERELVRALVNAGHYGLAGGRRSTR</sequence>
<accession>A0A160DV15</accession>
<comment type="cofactor">
    <cofactor evidence="1">
        <name>Fe(2+)</name>
        <dbReference type="ChEBI" id="CHEBI:29033"/>
    </cofactor>
</comment>
<dbReference type="PANTHER" id="PTHR13096:SF8">
    <property type="entry name" value="RIBOSOMAL OXYGENASE 1"/>
    <property type="match status" value="1"/>
</dbReference>
<dbReference type="KEGG" id="dko:I596_2347"/>
<protein>
    <recommendedName>
        <fullName evidence="6">JmjC domain-containing protein</fullName>
    </recommendedName>
</protein>
<feature type="domain" description="JmjC" evidence="6">
    <location>
        <begin position="90"/>
        <end position="218"/>
    </location>
</feature>
<dbReference type="GO" id="GO:0046872">
    <property type="term" value="F:metal ion binding"/>
    <property type="evidence" value="ECO:0007669"/>
    <property type="project" value="UniProtKB-KW"/>
</dbReference>
<dbReference type="Pfam" id="PF20514">
    <property type="entry name" value="WHD_ROXA"/>
    <property type="match status" value="1"/>
</dbReference>
<dbReference type="Gene3D" id="3.40.366.30">
    <property type="entry name" value="50S ribosomal protein L16 arginine hydroxylase, Chain A, Domain 2"/>
    <property type="match status" value="1"/>
</dbReference>
<name>A0A160DV15_9GAMM</name>
<dbReference type="EMBL" id="CP015249">
    <property type="protein sequence ID" value="ANB18355.1"/>
    <property type="molecule type" value="Genomic_DNA"/>
</dbReference>
<dbReference type="AlphaFoldDB" id="A0A160DV15"/>
<proteinExistence type="predicted"/>
<dbReference type="GO" id="GO:0016706">
    <property type="term" value="F:2-oxoglutarate-dependent dioxygenase activity"/>
    <property type="evidence" value="ECO:0007669"/>
    <property type="project" value="TreeGrafter"/>
</dbReference>
<dbReference type="InterPro" id="IPR003347">
    <property type="entry name" value="JmjC_dom"/>
</dbReference>
<evidence type="ECO:0000313" key="7">
    <source>
        <dbReference type="EMBL" id="ANB18355.1"/>
    </source>
</evidence>
<evidence type="ECO:0000256" key="1">
    <source>
        <dbReference type="ARBA" id="ARBA00001954"/>
    </source>
</evidence>
<dbReference type="InterPro" id="IPR046799">
    <property type="entry name" value="ROXA-like_wH"/>
</dbReference>
<reference evidence="7 8" key="1">
    <citation type="submission" date="2016-04" db="EMBL/GenBank/DDBJ databases">
        <title>Complete genome sequence of Dokdonella koreensis DS-123T.</title>
        <authorList>
            <person name="Kim J.F."/>
            <person name="Lee H."/>
            <person name="Kwak M.-J."/>
        </authorList>
    </citation>
    <scope>NUCLEOTIDE SEQUENCE [LARGE SCALE GENOMIC DNA]</scope>
    <source>
        <strain evidence="7 8">DS-123</strain>
    </source>
</reference>
<dbReference type="PANTHER" id="PTHR13096">
    <property type="entry name" value="MINA53 MYC INDUCED NUCLEAR ANTIGEN"/>
    <property type="match status" value="1"/>
</dbReference>
<dbReference type="STRING" id="1300342.I596_2347"/>
<keyword evidence="4" id="KW-0560">Oxidoreductase</keyword>
<evidence type="ECO:0000256" key="4">
    <source>
        <dbReference type="ARBA" id="ARBA00023002"/>
    </source>
</evidence>
<evidence type="ECO:0000256" key="2">
    <source>
        <dbReference type="ARBA" id="ARBA00022723"/>
    </source>
</evidence>
<organism evidence="7 8">
    <name type="scientific">Dokdonella koreensis DS-123</name>
    <dbReference type="NCBI Taxonomy" id="1300342"/>
    <lineage>
        <taxon>Bacteria</taxon>
        <taxon>Pseudomonadati</taxon>
        <taxon>Pseudomonadota</taxon>
        <taxon>Gammaproteobacteria</taxon>
        <taxon>Lysobacterales</taxon>
        <taxon>Rhodanobacteraceae</taxon>
        <taxon>Dokdonella</taxon>
    </lineage>
</organism>
<evidence type="ECO:0000259" key="6">
    <source>
        <dbReference type="PROSITE" id="PS51184"/>
    </source>
</evidence>
<dbReference type="Gene3D" id="2.60.120.650">
    <property type="entry name" value="Cupin"/>
    <property type="match status" value="1"/>
</dbReference>
<evidence type="ECO:0000256" key="5">
    <source>
        <dbReference type="ARBA" id="ARBA00023004"/>
    </source>
</evidence>
<dbReference type="InterPro" id="IPR039994">
    <property type="entry name" value="NO66-like"/>
</dbReference>